<evidence type="ECO:0000313" key="4">
    <source>
        <dbReference type="Proteomes" id="UP000002762"/>
    </source>
</evidence>
<dbReference type="GO" id="GO:0008237">
    <property type="term" value="F:metallopeptidase activity"/>
    <property type="evidence" value="ECO:0007669"/>
    <property type="project" value="UniProtKB-KW"/>
</dbReference>
<dbReference type="Proteomes" id="UP000002762">
    <property type="component" value="Unassembled WGS sequence"/>
</dbReference>
<dbReference type="InterPro" id="IPR024079">
    <property type="entry name" value="MetalloPept_cat_dom_sf"/>
</dbReference>
<dbReference type="Gene3D" id="3.40.390.10">
    <property type="entry name" value="Collagenase (Catalytic Domain)"/>
    <property type="match status" value="1"/>
</dbReference>
<keyword evidence="3" id="KW-0378">Hydrolase</keyword>
<proteinExistence type="inferred from homology"/>
<dbReference type="PANTHER" id="PTHR47466">
    <property type="match status" value="1"/>
</dbReference>
<evidence type="ECO:0000256" key="1">
    <source>
        <dbReference type="ARBA" id="ARBA00008721"/>
    </source>
</evidence>
<sequence length="295" mass="32661">MPSISKIAATTLAVTSALLVGAPGVSAAAVRAVEQEQVNFCDWDAENELATKLARDVNQDVLDFIFNGGPPVPIEPAPPAQSAAADDGRMLEVGVYMHVVDNPEDKNLTKFLLDRSDFDRQIGVLNEKYAPVNISFHFLDADWKRHEFKDNEPSPLRHPITKELQHGDTKTLNLFWKKGNTNWGGSTLTFNKNGARTDAMYVNADTVLGGSHPVWNLGITVVHEVGHWFGLGHTSMIRPGDCEWNWQNKPGMSNETCGSQCDHNYMSYGVDECLSEFTPAQISSMRKYAIEQRGL</sequence>
<dbReference type="InParanoid" id="J4VVZ9"/>
<keyword evidence="2" id="KW-0732">Signal</keyword>
<evidence type="ECO:0000313" key="3">
    <source>
        <dbReference type="EMBL" id="EJP62615.1"/>
    </source>
</evidence>
<evidence type="ECO:0000256" key="2">
    <source>
        <dbReference type="SAM" id="SignalP"/>
    </source>
</evidence>
<dbReference type="RefSeq" id="XP_008601845.1">
    <property type="nucleotide sequence ID" value="XM_008603623.1"/>
</dbReference>
<organism evidence="3 4">
    <name type="scientific">Beauveria bassiana (strain ARSEF 2860)</name>
    <name type="common">White muscardine disease fungus</name>
    <name type="synonym">Tritirachium shiotae</name>
    <dbReference type="NCBI Taxonomy" id="655819"/>
    <lineage>
        <taxon>Eukaryota</taxon>
        <taxon>Fungi</taxon>
        <taxon>Dikarya</taxon>
        <taxon>Ascomycota</taxon>
        <taxon>Pezizomycotina</taxon>
        <taxon>Sordariomycetes</taxon>
        <taxon>Hypocreomycetidae</taxon>
        <taxon>Hypocreales</taxon>
        <taxon>Cordycipitaceae</taxon>
        <taxon>Beauveria</taxon>
    </lineage>
</organism>
<feature type="signal peptide" evidence="2">
    <location>
        <begin position="1"/>
        <end position="27"/>
    </location>
</feature>
<protein>
    <submittedName>
        <fullName evidence="3">Metalloprotease-like protein</fullName>
    </submittedName>
</protein>
<comment type="similarity">
    <text evidence="1">Belongs to the peptidase M43B family.</text>
</comment>
<keyword evidence="4" id="KW-1185">Reference proteome</keyword>
<reference evidence="3 4" key="1">
    <citation type="journal article" date="2012" name="Sci. Rep.">
        <title>Genomic perspectives on the evolution of fungal entomopathogenicity in Beauveria bassiana.</title>
        <authorList>
            <person name="Xiao G."/>
            <person name="Ying S.H."/>
            <person name="Zheng P."/>
            <person name="Wang Z.L."/>
            <person name="Zhang S."/>
            <person name="Xie X.Q."/>
            <person name="Shang Y."/>
            <person name="St Leger R.J."/>
            <person name="Zhao G.P."/>
            <person name="Wang C."/>
            <person name="Feng M.G."/>
        </authorList>
    </citation>
    <scope>NUCLEOTIDE SEQUENCE [LARGE SCALE GENOMIC DNA]</scope>
    <source>
        <strain evidence="3 4">ARSEF 2860</strain>
    </source>
</reference>
<dbReference type="OrthoDB" id="536211at2759"/>
<keyword evidence="3" id="KW-0645">Protease</keyword>
<name>J4VVZ9_BEAB2</name>
<dbReference type="STRING" id="655819.J4VVZ9"/>
<dbReference type="SUPFAM" id="SSF55486">
    <property type="entry name" value="Metalloproteases ('zincins'), catalytic domain"/>
    <property type="match status" value="1"/>
</dbReference>
<dbReference type="AlphaFoldDB" id="J4VVZ9"/>
<accession>J4VVZ9</accession>
<dbReference type="EMBL" id="JH725184">
    <property type="protein sequence ID" value="EJP62615.1"/>
    <property type="molecule type" value="Genomic_DNA"/>
</dbReference>
<gene>
    <name evidence="3" type="ORF">BBA_08526</name>
</gene>
<keyword evidence="3" id="KW-0482">Metalloprotease</keyword>
<dbReference type="HOGENOM" id="CLU_953411_0_0_1"/>
<dbReference type="GeneID" id="19891538"/>
<feature type="chain" id="PRO_5003781113" evidence="2">
    <location>
        <begin position="28"/>
        <end position="295"/>
    </location>
</feature>
<dbReference type="PANTHER" id="PTHR47466:SF1">
    <property type="entry name" value="METALLOPROTEASE MEP1 (AFU_ORTHOLOGUE AFUA_1G07730)-RELATED"/>
    <property type="match status" value="1"/>
</dbReference>
<dbReference type="GO" id="GO:0006508">
    <property type="term" value="P:proteolysis"/>
    <property type="evidence" value="ECO:0007669"/>
    <property type="project" value="UniProtKB-KW"/>
</dbReference>